<dbReference type="EMBL" id="AP017928">
    <property type="protein sequence ID" value="BBA32232.1"/>
    <property type="molecule type" value="Genomic_DNA"/>
</dbReference>
<evidence type="ECO:0000313" key="2">
    <source>
        <dbReference type="Proteomes" id="UP000266313"/>
    </source>
</evidence>
<keyword evidence="2" id="KW-1185">Reference proteome</keyword>
<dbReference type="RefSeq" id="WP_145986368.1">
    <property type="nucleotide sequence ID" value="NZ_AP017928.1"/>
</dbReference>
<dbReference type="Proteomes" id="UP000266313">
    <property type="component" value="Chromosome"/>
</dbReference>
<evidence type="ECO:0000313" key="1">
    <source>
        <dbReference type="EMBL" id="BBA32232.1"/>
    </source>
</evidence>
<protein>
    <submittedName>
        <fullName evidence="1">Uncharacterized protein</fullName>
    </submittedName>
</protein>
<sequence>MRVLVITDEKHLSVADVLVEGDVLFVTGTAAGIRREFGVPAFKLDDGININANGLPLAGIDNELVTAVLKSDSVIFL</sequence>
<name>A0A286P3L0_9GAMM</name>
<accession>A0A286P3L0</accession>
<reference evidence="1 2" key="1">
    <citation type="submission" date="2016-12" db="EMBL/GenBank/DDBJ databases">
        <title>Genome sequencing of Methylocaldum marinum.</title>
        <authorList>
            <person name="Takeuchi M."/>
            <person name="Kamagata Y."/>
            <person name="Hiraoka S."/>
            <person name="Oshima K."/>
            <person name="Hattori M."/>
            <person name="Iwasaki W."/>
        </authorList>
    </citation>
    <scope>NUCLEOTIDE SEQUENCE [LARGE SCALE GENOMIC DNA]</scope>
    <source>
        <strain evidence="1 2">S8</strain>
    </source>
</reference>
<gene>
    <name evidence="1" type="ORF">sS8_0264</name>
</gene>
<proteinExistence type="predicted"/>
<dbReference type="AlphaFoldDB" id="A0A286P3L0"/>
<organism evidence="1 2">
    <name type="scientific">Methylocaldum marinum</name>
    <dbReference type="NCBI Taxonomy" id="1432792"/>
    <lineage>
        <taxon>Bacteria</taxon>
        <taxon>Pseudomonadati</taxon>
        <taxon>Pseudomonadota</taxon>
        <taxon>Gammaproteobacteria</taxon>
        <taxon>Methylococcales</taxon>
        <taxon>Methylococcaceae</taxon>
        <taxon>Methylocaldum</taxon>
    </lineage>
</organism>
<dbReference type="KEGG" id="mmai:sS8_0264"/>